<dbReference type="OMA" id="DFCCGIK"/>
<dbReference type="GO" id="GO:0016514">
    <property type="term" value="C:SWI/SNF complex"/>
    <property type="evidence" value="ECO:0007669"/>
    <property type="project" value="TreeGrafter"/>
</dbReference>
<protein>
    <submittedName>
        <fullName evidence="3">BICRA like chromatin remodeling complex associated protein</fullName>
    </submittedName>
</protein>
<evidence type="ECO:0000313" key="3">
    <source>
        <dbReference type="Ensembl" id="ENSCSEP00000021138.1"/>
    </source>
</evidence>
<name>A0A3P8W0T6_CYNSE</name>
<feature type="compositionally biased region" description="Polar residues" evidence="1">
    <location>
        <begin position="644"/>
        <end position="656"/>
    </location>
</feature>
<feature type="domain" description="GLTSCR protein conserved" evidence="2">
    <location>
        <begin position="520"/>
        <end position="620"/>
    </location>
</feature>
<dbReference type="STRING" id="244447.ENSCSEP00000021138"/>
<keyword evidence="4" id="KW-1185">Reference proteome</keyword>
<dbReference type="KEGG" id="csem:103381792"/>
<dbReference type="CTD" id="23506"/>
<evidence type="ECO:0000259" key="2">
    <source>
        <dbReference type="Pfam" id="PF15249"/>
    </source>
</evidence>
<dbReference type="Ensembl" id="ENSCSET00000021410.1">
    <property type="protein sequence ID" value="ENSCSEP00000021138.1"/>
    <property type="gene ID" value="ENSCSEG00000013500.1"/>
</dbReference>
<evidence type="ECO:0000256" key="1">
    <source>
        <dbReference type="SAM" id="MobiDB-lite"/>
    </source>
</evidence>
<reference evidence="3 4" key="1">
    <citation type="journal article" date="2014" name="Nat. Genet.">
        <title>Whole-genome sequence of a flatfish provides insights into ZW sex chromosome evolution and adaptation to a benthic lifestyle.</title>
        <authorList>
            <person name="Chen S."/>
            <person name="Zhang G."/>
            <person name="Shao C."/>
            <person name="Huang Q."/>
            <person name="Liu G."/>
            <person name="Zhang P."/>
            <person name="Song W."/>
            <person name="An N."/>
            <person name="Chalopin D."/>
            <person name="Volff J.N."/>
            <person name="Hong Y."/>
            <person name="Li Q."/>
            <person name="Sha Z."/>
            <person name="Zhou H."/>
            <person name="Xie M."/>
            <person name="Yu Q."/>
            <person name="Liu Y."/>
            <person name="Xiang H."/>
            <person name="Wang N."/>
            <person name="Wu K."/>
            <person name="Yang C."/>
            <person name="Zhou Q."/>
            <person name="Liao X."/>
            <person name="Yang L."/>
            <person name="Hu Q."/>
            <person name="Zhang J."/>
            <person name="Meng L."/>
            <person name="Jin L."/>
            <person name="Tian Y."/>
            <person name="Lian J."/>
            <person name="Yang J."/>
            <person name="Miao G."/>
            <person name="Liu S."/>
            <person name="Liang Z."/>
            <person name="Yan F."/>
            <person name="Li Y."/>
            <person name="Sun B."/>
            <person name="Zhang H."/>
            <person name="Zhang J."/>
            <person name="Zhu Y."/>
            <person name="Du M."/>
            <person name="Zhao Y."/>
            <person name="Schartl M."/>
            <person name="Tang Q."/>
            <person name="Wang J."/>
        </authorList>
    </citation>
    <scope>NUCLEOTIDE SEQUENCE</scope>
</reference>
<feature type="compositionally biased region" description="Pro residues" evidence="1">
    <location>
        <begin position="746"/>
        <end position="757"/>
    </location>
</feature>
<dbReference type="Proteomes" id="UP000265120">
    <property type="component" value="Chromosome 8"/>
</dbReference>
<reference evidence="3" key="2">
    <citation type="submission" date="2025-08" db="UniProtKB">
        <authorList>
            <consortium name="Ensembl"/>
        </authorList>
    </citation>
    <scope>IDENTIFICATION</scope>
</reference>
<dbReference type="Pfam" id="PF15249">
    <property type="entry name" value="GLTSCR1"/>
    <property type="match status" value="1"/>
</dbReference>
<feature type="compositionally biased region" description="Polar residues" evidence="1">
    <location>
        <begin position="707"/>
        <end position="723"/>
    </location>
</feature>
<proteinExistence type="predicted"/>
<feature type="compositionally biased region" description="Basic and acidic residues" evidence="1">
    <location>
        <begin position="657"/>
        <end position="666"/>
    </location>
</feature>
<dbReference type="AlphaFoldDB" id="A0A3P8W0T6"/>
<feature type="compositionally biased region" description="Polar residues" evidence="1">
    <location>
        <begin position="731"/>
        <end position="742"/>
    </location>
</feature>
<organism evidence="3 4">
    <name type="scientific">Cynoglossus semilaevis</name>
    <name type="common">Tongue sole</name>
    <dbReference type="NCBI Taxonomy" id="244447"/>
    <lineage>
        <taxon>Eukaryota</taxon>
        <taxon>Metazoa</taxon>
        <taxon>Chordata</taxon>
        <taxon>Craniata</taxon>
        <taxon>Vertebrata</taxon>
        <taxon>Euteleostomi</taxon>
        <taxon>Actinopterygii</taxon>
        <taxon>Neopterygii</taxon>
        <taxon>Teleostei</taxon>
        <taxon>Neoteleostei</taxon>
        <taxon>Acanthomorphata</taxon>
        <taxon>Carangaria</taxon>
        <taxon>Pleuronectiformes</taxon>
        <taxon>Pleuronectoidei</taxon>
        <taxon>Cynoglossidae</taxon>
        <taxon>Cynoglossinae</taxon>
        <taxon>Cynoglossus</taxon>
    </lineage>
</organism>
<dbReference type="InParanoid" id="A0A3P8W0T6"/>
<dbReference type="OrthoDB" id="2556847at2759"/>
<dbReference type="RefSeq" id="XP_008312544.1">
    <property type="nucleotide sequence ID" value="XM_008314322.3"/>
</dbReference>
<accession>A0A3P8W0T6</accession>
<dbReference type="GeneID" id="103381792"/>
<feature type="region of interest" description="Disordered" evidence="1">
    <location>
        <begin position="644"/>
        <end position="762"/>
    </location>
</feature>
<dbReference type="GO" id="GO:0045893">
    <property type="term" value="P:positive regulation of DNA-templated transcription"/>
    <property type="evidence" value="ECO:0007669"/>
    <property type="project" value="TreeGrafter"/>
</dbReference>
<reference evidence="3" key="3">
    <citation type="submission" date="2025-09" db="UniProtKB">
        <authorList>
            <consortium name="Ensembl"/>
        </authorList>
    </citation>
    <scope>IDENTIFICATION</scope>
</reference>
<sequence>MDDEDDRRLLDILGDVDALNDYLHGSNSKSIDEDDVTNAAYGSEGSFFASDTSGSNTGLKDGSMGGFGDDSASAGLQLSSSLSFIEDELVSGNSPGGVDLGGEDQPFDILQKSLLEADITEQTLVQEALLDAQPAPTLVQAPVPFSSQLVSGGYGGGVGVATTATSALPTSQFLQGVSQLPNGSTQHIQVLGSFGTSGGVMTLSSLERTPQIVLRPGAPVAAAGGTTGSQVFAPTQGQVGQVGLPFKNIPVQNIIIQRGPGGAQTLVRPIQPKPLQTGAHTLYSLGLQPTSTSMTNAGNVNTTTPGGHYTSNGSIVVPSEQQHVQAQTNIQPGHFLLPSSLTLTPGTNIHNGPTDSNTNTVQIVSGQNFTATPRGQLILNQGMVRGTQVGASVTQTWTGVSSSGSAHVQTSCAPGRLTLVGPSTTAVIGQSQVSASPVQRLLVTQNQNCASLSPLPGTVTQEQDFRQNSASPALQQVQLGSIHAVKTMSQDPNSQVSALKRPALQPLTRDGLFLHQLGKDHVGVQTPDRRRFTSVNDALQRLVSYHVFQGAPPSKEEFSQVDDVFEAVATQVLKKTEAMVNKYRRLLLVEAERSFPSSEMVMIDRTFNQEERSNLTQDKRMLLVDPDSFLEDFCCGTKSKLFQVQNPPQSSQSLTQLDRDSKEPTYRTDSPPDCEDPGGGELLGPGPANKLYSQHNKSVLELKRSQQHCGPSDSHTAANSYPQGNPLVGQTHYQGSHHTSSHPVQPQCPPQLSSPPHPDTDSALEAAVNSILEC</sequence>
<dbReference type="RefSeq" id="XP_016889903.1">
    <property type="nucleotide sequence ID" value="XM_017034414.2"/>
</dbReference>
<dbReference type="InterPro" id="IPR015671">
    <property type="entry name" value="GSCR1_dom"/>
</dbReference>
<dbReference type="InterPro" id="IPR052438">
    <property type="entry name" value="Chromatin_remod/trans_coact"/>
</dbReference>
<evidence type="ECO:0000313" key="4">
    <source>
        <dbReference type="Proteomes" id="UP000265120"/>
    </source>
</evidence>
<dbReference type="GeneTree" id="ENSGT00940000159766"/>
<dbReference type="PANTHER" id="PTHR15572">
    <property type="entry name" value="GLIOMA TUMOR SUPPRESSOR CANDIDATE REGION GENE 1"/>
    <property type="match status" value="1"/>
</dbReference>
<dbReference type="PANTHER" id="PTHR15572:SF2">
    <property type="entry name" value="BRD4-INTERACTING CHROMATIN-REMODELING COMPLEX-ASSOCIATED PROTEIN-LIKE"/>
    <property type="match status" value="1"/>
</dbReference>